<accession>A0A7U2FB76</accession>
<name>A0A7U2FB76_PHANO</name>
<dbReference type="EMBL" id="CP069035">
    <property type="protein sequence ID" value="QRD01858.1"/>
    <property type="molecule type" value="Genomic_DNA"/>
</dbReference>
<sequence length="100" mass="10807">MDGWSRCRKPVGDTWWEINTVEAGGGGSVGVGLYRLFVLAVAVWEGAGCKVQGARWCCDGQRATGVDGVNEEAVREAEPPVAANRLYKTQRTQQACKYTG</sequence>
<dbReference type="Proteomes" id="UP000663193">
    <property type="component" value="Chromosome 13"/>
</dbReference>
<organism evidence="1 2">
    <name type="scientific">Phaeosphaeria nodorum (strain SN15 / ATCC MYA-4574 / FGSC 10173)</name>
    <name type="common">Glume blotch fungus</name>
    <name type="synonym">Parastagonospora nodorum</name>
    <dbReference type="NCBI Taxonomy" id="321614"/>
    <lineage>
        <taxon>Eukaryota</taxon>
        <taxon>Fungi</taxon>
        <taxon>Dikarya</taxon>
        <taxon>Ascomycota</taxon>
        <taxon>Pezizomycotina</taxon>
        <taxon>Dothideomycetes</taxon>
        <taxon>Pleosporomycetidae</taxon>
        <taxon>Pleosporales</taxon>
        <taxon>Pleosporineae</taxon>
        <taxon>Phaeosphaeriaceae</taxon>
        <taxon>Parastagonospora</taxon>
    </lineage>
</organism>
<dbReference type="AlphaFoldDB" id="A0A7U2FB76"/>
<protein>
    <submittedName>
        <fullName evidence="1">Uncharacterized protein</fullName>
    </submittedName>
</protein>
<proteinExistence type="predicted"/>
<gene>
    <name evidence="1" type="ORF">JI435_417260</name>
</gene>
<dbReference type="VEuPathDB" id="FungiDB:JI435_417260"/>
<reference evidence="2" key="1">
    <citation type="journal article" date="2021" name="BMC Genomics">
        <title>Chromosome-level genome assembly and manually-curated proteome of model necrotroph Parastagonospora nodorum Sn15 reveals a genome-wide trove of candidate effector homologs, and redundancy of virulence-related functions within an accessory chromosome.</title>
        <authorList>
            <person name="Bertazzoni S."/>
            <person name="Jones D.A.B."/>
            <person name="Phan H.T."/>
            <person name="Tan K.-C."/>
            <person name="Hane J.K."/>
        </authorList>
    </citation>
    <scope>NUCLEOTIDE SEQUENCE [LARGE SCALE GENOMIC DNA]</scope>
    <source>
        <strain evidence="2">SN15 / ATCC MYA-4574 / FGSC 10173)</strain>
    </source>
</reference>
<evidence type="ECO:0000313" key="1">
    <source>
        <dbReference type="EMBL" id="QRD01858.1"/>
    </source>
</evidence>
<evidence type="ECO:0000313" key="2">
    <source>
        <dbReference type="Proteomes" id="UP000663193"/>
    </source>
</evidence>
<keyword evidence="2" id="KW-1185">Reference proteome</keyword>